<dbReference type="EMBL" id="JAJEPW010000020">
    <property type="protein sequence ID" value="MCC2129473.1"/>
    <property type="molecule type" value="Genomic_DNA"/>
</dbReference>
<organism evidence="1 2">
    <name type="scientific">Brotocaccenecus cirricatena</name>
    <dbReference type="NCBI Taxonomy" id="3064195"/>
    <lineage>
        <taxon>Bacteria</taxon>
        <taxon>Bacillati</taxon>
        <taxon>Bacillota</taxon>
        <taxon>Clostridia</taxon>
        <taxon>Eubacteriales</taxon>
        <taxon>Oscillospiraceae</taxon>
        <taxon>Brotocaccenecus</taxon>
    </lineage>
</organism>
<gene>
    <name evidence="1" type="ORF">LKD37_08095</name>
</gene>
<protein>
    <submittedName>
        <fullName evidence="1">Uncharacterized protein</fullName>
    </submittedName>
</protein>
<dbReference type="Proteomes" id="UP001199319">
    <property type="component" value="Unassembled WGS sequence"/>
</dbReference>
<evidence type="ECO:0000313" key="2">
    <source>
        <dbReference type="Proteomes" id="UP001199319"/>
    </source>
</evidence>
<comment type="caution">
    <text evidence="1">The sequence shown here is derived from an EMBL/GenBank/DDBJ whole genome shotgun (WGS) entry which is preliminary data.</text>
</comment>
<evidence type="ECO:0000313" key="1">
    <source>
        <dbReference type="EMBL" id="MCC2129473.1"/>
    </source>
</evidence>
<name>A0AAE3AGF3_9FIRM</name>
<dbReference type="RefSeq" id="WP_302928753.1">
    <property type="nucleotide sequence ID" value="NZ_JAJEPW010000020.1"/>
</dbReference>
<reference evidence="1" key="1">
    <citation type="submission" date="2021-10" db="EMBL/GenBank/DDBJ databases">
        <title>Anaerobic single-cell dispensing facilitates the cultivation of human gut bacteria.</title>
        <authorList>
            <person name="Afrizal A."/>
        </authorList>
    </citation>
    <scope>NUCLEOTIDE SEQUENCE</scope>
    <source>
        <strain evidence="1">CLA-AA-H272</strain>
    </source>
</reference>
<sequence>MFFRKRDKVVLTLTPQEARYARSILLRWRNKLLNAGKSTEDVEELILRLAR</sequence>
<dbReference type="AlphaFoldDB" id="A0AAE3AGF3"/>
<keyword evidence="2" id="KW-1185">Reference proteome</keyword>
<accession>A0AAE3AGF3</accession>
<proteinExistence type="predicted"/>